<evidence type="ECO:0000313" key="6">
    <source>
        <dbReference type="EMBL" id="CAG7627700.1"/>
    </source>
</evidence>
<dbReference type="Proteomes" id="UP000730618">
    <property type="component" value="Unassembled WGS sequence"/>
</dbReference>
<sequence>MFTKSIALTVTAASIVSLLAGCTPEKEEKKPEASQQPKMEVPQGPVTFKVASSRTKDSFEEVTRSIRAKYPNVTLEFMTNYKLEDKTLRDMIASGDVPDIFDVATTHIPIILDYDFPMDLEPIIKKYNVNLSHIDQEALKDIRAYNGKQMMIPTNLTPPMALFYNKDLFDRYGVPYPKVGNTWDDLMETTKKLSRSDGGVNYMGLSTSNNANYMVKQMSLSYIDPKNGRAGLVSNDGWKKMFEKWKEIYSIPGNYPAGTRFTTGTNYFLKDKRLAMYPFYLFLLQEKAFQDAVAGGGFNWGVTTWPALKESPGIGFGSFSGGFMISKTNKYPDFAFQVMMTLMSDEGQIDLAKNGMTPSVTKPELRTHIYEGNPVVNQIPKDVLTAIYNTKEPKPVHRTKYDASALSIVTKYMHEFLDGKTDMNTALLRADEEINKLIDADNK</sequence>
<dbReference type="Pfam" id="PF01547">
    <property type="entry name" value="SBP_bac_1"/>
    <property type="match status" value="1"/>
</dbReference>
<dbReference type="EMBL" id="CAJVCE010000003">
    <property type="protein sequence ID" value="CAG7627700.1"/>
    <property type="molecule type" value="Genomic_DNA"/>
</dbReference>
<dbReference type="PANTHER" id="PTHR43649:SF31">
    <property type="entry name" value="SN-GLYCEROL-3-PHOSPHATE-BINDING PERIPLASMIC PROTEIN UGPB"/>
    <property type="match status" value="1"/>
</dbReference>
<evidence type="ECO:0000256" key="2">
    <source>
        <dbReference type="ARBA" id="ARBA00008520"/>
    </source>
</evidence>
<name>A0ABN7TG13_9BACL</name>
<feature type="chain" id="PRO_5045390768" description="Extracellular solute-binding protein" evidence="5">
    <location>
        <begin position="21"/>
        <end position="443"/>
    </location>
</feature>
<dbReference type="PANTHER" id="PTHR43649">
    <property type="entry name" value="ARABINOSE-BINDING PROTEIN-RELATED"/>
    <property type="match status" value="1"/>
</dbReference>
<comment type="similarity">
    <text evidence="2">Belongs to the bacterial solute-binding protein 1 family.</text>
</comment>
<gene>
    <name evidence="6" type="ORF">PAECIP111802_01380</name>
</gene>
<keyword evidence="4 5" id="KW-0732">Signal</keyword>
<dbReference type="RefSeq" id="WP_218097723.1">
    <property type="nucleotide sequence ID" value="NZ_CAJVCE010000003.1"/>
</dbReference>
<keyword evidence="7" id="KW-1185">Reference proteome</keyword>
<dbReference type="InterPro" id="IPR050490">
    <property type="entry name" value="Bact_solute-bd_prot1"/>
</dbReference>
<evidence type="ECO:0000256" key="4">
    <source>
        <dbReference type="ARBA" id="ARBA00022729"/>
    </source>
</evidence>
<feature type="signal peptide" evidence="5">
    <location>
        <begin position="1"/>
        <end position="20"/>
    </location>
</feature>
<organism evidence="6 7">
    <name type="scientific">Paenibacillus allorhizosphaerae</name>
    <dbReference type="NCBI Taxonomy" id="2849866"/>
    <lineage>
        <taxon>Bacteria</taxon>
        <taxon>Bacillati</taxon>
        <taxon>Bacillota</taxon>
        <taxon>Bacilli</taxon>
        <taxon>Bacillales</taxon>
        <taxon>Paenibacillaceae</taxon>
        <taxon>Paenibacillus</taxon>
    </lineage>
</organism>
<evidence type="ECO:0008006" key="8">
    <source>
        <dbReference type="Google" id="ProtNLM"/>
    </source>
</evidence>
<dbReference type="PROSITE" id="PS51257">
    <property type="entry name" value="PROKAR_LIPOPROTEIN"/>
    <property type="match status" value="1"/>
</dbReference>
<evidence type="ECO:0000256" key="1">
    <source>
        <dbReference type="ARBA" id="ARBA00004196"/>
    </source>
</evidence>
<comment type="subcellular location">
    <subcellularLocation>
        <location evidence="1">Cell envelope</location>
    </subcellularLocation>
</comment>
<evidence type="ECO:0000313" key="7">
    <source>
        <dbReference type="Proteomes" id="UP000730618"/>
    </source>
</evidence>
<evidence type="ECO:0000256" key="3">
    <source>
        <dbReference type="ARBA" id="ARBA00022448"/>
    </source>
</evidence>
<protein>
    <recommendedName>
        <fullName evidence="8">Extracellular solute-binding protein</fullName>
    </recommendedName>
</protein>
<reference evidence="6 7" key="1">
    <citation type="submission" date="2021-06" db="EMBL/GenBank/DDBJ databases">
        <authorList>
            <person name="Criscuolo A."/>
        </authorList>
    </citation>
    <scope>NUCLEOTIDE SEQUENCE [LARGE SCALE GENOMIC DNA]</scope>
    <source>
        <strain evidence="7">CIP 111802</strain>
    </source>
</reference>
<comment type="caution">
    <text evidence="6">The sequence shown here is derived from an EMBL/GenBank/DDBJ whole genome shotgun (WGS) entry which is preliminary data.</text>
</comment>
<evidence type="ECO:0000256" key="5">
    <source>
        <dbReference type="SAM" id="SignalP"/>
    </source>
</evidence>
<accession>A0ABN7TG13</accession>
<dbReference type="InterPro" id="IPR006059">
    <property type="entry name" value="SBP"/>
</dbReference>
<keyword evidence="3" id="KW-0813">Transport</keyword>
<proteinExistence type="inferred from homology"/>